<gene>
    <name evidence="1" type="ORF">LCGC14_1301420</name>
</gene>
<protein>
    <submittedName>
        <fullName evidence="1">Uncharacterized protein</fullName>
    </submittedName>
</protein>
<evidence type="ECO:0000313" key="1">
    <source>
        <dbReference type="EMBL" id="KKM84214.1"/>
    </source>
</evidence>
<name>A0A0F9KPT5_9ZZZZ</name>
<dbReference type="EMBL" id="LAZR01007600">
    <property type="protein sequence ID" value="KKM84214.1"/>
    <property type="molecule type" value="Genomic_DNA"/>
</dbReference>
<comment type="caution">
    <text evidence="1">The sequence shown here is derived from an EMBL/GenBank/DDBJ whole genome shotgun (WGS) entry which is preliminary data.</text>
</comment>
<accession>A0A0F9KPT5</accession>
<organism evidence="1">
    <name type="scientific">marine sediment metagenome</name>
    <dbReference type="NCBI Taxonomy" id="412755"/>
    <lineage>
        <taxon>unclassified sequences</taxon>
        <taxon>metagenomes</taxon>
        <taxon>ecological metagenomes</taxon>
    </lineage>
</organism>
<sequence>MKAEITKTQKKQDDEEKAVLFEAIEKFDLDIDNLVIAKNMLLAELKFYSPSAEKLKTLIIDIELWTGELADRRMTELNEARKTFLKNRAVNRL</sequence>
<proteinExistence type="predicted"/>
<reference evidence="1" key="1">
    <citation type="journal article" date="2015" name="Nature">
        <title>Complex archaea that bridge the gap between prokaryotes and eukaryotes.</title>
        <authorList>
            <person name="Spang A."/>
            <person name="Saw J.H."/>
            <person name="Jorgensen S.L."/>
            <person name="Zaremba-Niedzwiedzka K."/>
            <person name="Martijn J."/>
            <person name="Lind A.E."/>
            <person name="van Eijk R."/>
            <person name="Schleper C."/>
            <person name="Guy L."/>
            <person name="Ettema T.J."/>
        </authorList>
    </citation>
    <scope>NUCLEOTIDE SEQUENCE</scope>
</reference>
<dbReference type="AlphaFoldDB" id="A0A0F9KPT5"/>